<evidence type="ECO:0000256" key="4">
    <source>
        <dbReference type="PROSITE-ProRule" id="PRU00335"/>
    </source>
</evidence>
<dbReference type="InterPro" id="IPR050109">
    <property type="entry name" value="HTH-type_TetR-like_transc_reg"/>
</dbReference>
<gene>
    <name evidence="6" type="ORF">QRB35_27810</name>
</gene>
<dbReference type="PANTHER" id="PTHR30055">
    <property type="entry name" value="HTH-TYPE TRANSCRIPTIONAL REGULATOR RUTR"/>
    <property type="match status" value="1"/>
</dbReference>
<dbReference type="EMBL" id="JASZZX010000047">
    <property type="protein sequence ID" value="MDM3929789.1"/>
    <property type="molecule type" value="Genomic_DNA"/>
</dbReference>
<dbReference type="Gene3D" id="1.10.357.10">
    <property type="entry name" value="Tetracycline Repressor, domain 2"/>
    <property type="match status" value="1"/>
</dbReference>
<evidence type="ECO:0000313" key="7">
    <source>
        <dbReference type="Proteomes" id="UP001529272"/>
    </source>
</evidence>
<evidence type="ECO:0000313" key="6">
    <source>
        <dbReference type="EMBL" id="MDM3929789.1"/>
    </source>
</evidence>
<sequence length="221" mass="24026">MARASPFPAEGPAATRAVAVDRLLDAAEDCLRDAGQSGTTMEDIARRAGVSRATVYRYFANRESVMSGVILRATERYLRRIAPRIAEHADLGSAIVDFVEVTVRAAHREPIIGVLFGSDNDLAGVGLTEGTSVALFDIVAEFLRPVFRQRWGQLKSGVSVDDAAEWILRVILSLISVRGPRQRSPDGLNAFLRRFLLPSLLCAAEPGGMQQTPSNVLSYDD</sequence>
<keyword evidence="2 4" id="KW-0238">DNA-binding</keyword>
<protein>
    <submittedName>
        <fullName evidence="6">TetR/AcrR family transcriptional regulator</fullName>
    </submittedName>
</protein>
<keyword evidence="1" id="KW-0805">Transcription regulation</keyword>
<dbReference type="SUPFAM" id="SSF46689">
    <property type="entry name" value="Homeodomain-like"/>
    <property type="match status" value="1"/>
</dbReference>
<dbReference type="Proteomes" id="UP001529272">
    <property type="component" value="Unassembled WGS sequence"/>
</dbReference>
<dbReference type="PRINTS" id="PR00455">
    <property type="entry name" value="HTHTETR"/>
</dbReference>
<feature type="domain" description="HTH tetR-type" evidence="5">
    <location>
        <begin position="17"/>
        <end position="77"/>
    </location>
</feature>
<evidence type="ECO:0000256" key="1">
    <source>
        <dbReference type="ARBA" id="ARBA00023015"/>
    </source>
</evidence>
<dbReference type="PANTHER" id="PTHR30055:SF234">
    <property type="entry name" value="HTH-TYPE TRANSCRIPTIONAL REGULATOR BETI"/>
    <property type="match status" value="1"/>
</dbReference>
<dbReference type="InterPro" id="IPR001647">
    <property type="entry name" value="HTH_TetR"/>
</dbReference>
<evidence type="ECO:0000256" key="2">
    <source>
        <dbReference type="ARBA" id="ARBA00023125"/>
    </source>
</evidence>
<comment type="caution">
    <text evidence="6">The sequence shown here is derived from an EMBL/GenBank/DDBJ whole genome shotgun (WGS) entry which is preliminary data.</text>
</comment>
<dbReference type="InterPro" id="IPR009057">
    <property type="entry name" value="Homeodomain-like_sf"/>
</dbReference>
<proteinExistence type="predicted"/>
<reference evidence="6 7" key="1">
    <citation type="submission" date="2023-06" db="EMBL/GenBank/DDBJ databases">
        <title>Itaconate inhibition of nontuberculous mycobacteria.</title>
        <authorList>
            <person name="Breen P."/>
            <person name="Zimbric M."/>
            <person name="Caverly L."/>
        </authorList>
    </citation>
    <scope>NUCLEOTIDE SEQUENCE [LARGE SCALE GENOMIC DNA]</scope>
    <source>
        <strain evidence="6 7">FLAC1071</strain>
    </source>
</reference>
<feature type="DNA-binding region" description="H-T-H motif" evidence="4">
    <location>
        <begin position="40"/>
        <end position="59"/>
    </location>
</feature>
<evidence type="ECO:0000256" key="3">
    <source>
        <dbReference type="ARBA" id="ARBA00023163"/>
    </source>
</evidence>
<reference evidence="7" key="2">
    <citation type="submission" date="2023-06" db="EMBL/GenBank/DDBJ databases">
        <title>Itaconate inhibition of nontuberculous mycobacteria.</title>
        <authorList>
            <person name="Spilker T."/>
        </authorList>
    </citation>
    <scope>NUCLEOTIDE SEQUENCE [LARGE SCALE GENOMIC DNA]</scope>
    <source>
        <strain evidence="7">FLAC1071</strain>
    </source>
</reference>
<organism evidence="6 7">
    <name type="scientific">Mycobacterium intracellulare subsp. chimaera</name>
    <dbReference type="NCBI Taxonomy" id="222805"/>
    <lineage>
        <taxon>Bacteria</taxon>
        <taxon>Bacillati</taxon>
        <taxon>Actinomycetota</taxon>
        <taxon>Actinomycetes</taxon>
        <taxon>Mycobacteriales</taxon>
        <taxon>Mycobacteriaceae</taxon>
        <taxon>Mycobacterium</taxon>
        <taxon>Mycobacterium avium complex (MAC)</taxon>
    </lineage>
</organism>
<dbReference type="PROSITE" id="PS50977">
    <property type="entry name" value="HTH_TETR_2"/>
    <property type="match status" value="1"/>
</dbReference>
<accession>A0ABT7P922</accession>
<evidence type="ECO:0000259" key="5">
    <source>
        <dbReference type="PROSITE" id="PS50977"/>
    </source>
</evidence>
<keyword evidence="7" id="KW-1185">Reference proteome</keyword>
<dbReference type="Pfam" id="PF00440">
    <property type="entry name" value="TetR_N"/>
    <property type="match status" value="1"/>
</dbReference>
<name>A0ABT7P922_MYCIT</name>
<keyword evidence="3" id="KW-0804">Transcription</keyword>